<gene>
    <name evidence="2" type="ORF">WSI_00375</name>
</gene>
<sequence>MYTKSLLMVAYLLSSVAISGGLCFNRPKGPSKEEQARIEQIRAEARERRYQ</sequence>
<dbReference type="Proteomes" id="UP000011820">
    <property type="component" value="Chromosome"/>
</dbReference>
<protein>
    <submittedName>
        <fullName evidence="2">Uncharacterized protein</fullName>
    </submittedName>
</protein>
<evidence type="ECO:0000313" key="2">
    <source>
        <dbReference type="EMBL" id="AGH16450.1"/>
    </source>
</evidence>
<feature type="compositionally biased region" description="Basic and acidic residues" evidence="1">
    <location>
        <begin position="30"/>
        <end position="51"/>
    </location>
</feature>
<organism evidence="2 3">
    <name type="scientific">Candidatus Liberibacter asiaticus str. gxpsy</name>
    <dbReference type="NCBI Taxonomy" id="1174529"/>
    <lineage>
        <taxon>Bacteria</taxon>
        <taxon>Pseudomonadati</taxon>
        <taxon>Pseudomonadota</taxon>
        <taxon>Alphaproteobacteria</taxon>
        <taxon>Hyphomicrobiales</taxon>
        <taxon>Rhizobiaceae</taxon>
        <taxon>Liberibacter</taxon>
    </lineage>
</organism>
<reference evidence="2 3" key="1">
    <citation type="journal article" date="2013" name="Genome Announc.">
        <title>Complete Genome Sequence of a Chinese Strain of 'Candidatus Liberibacter asiaticus'.</title>
        <authorList>
            <person name="Lin H."/>
            <person name="Han C.S."/>
            <person name="Liu B."/>
            <person name="Lou B."/>
            <person name="Bai X."/>
            <person name="Deng C."/>
            <person name="Civerolo E.L."/>
            <person name="Gupta G."/>
        </authorList>
    </citation>
    <scope>NUCLEOTIDE SEQUENCE [LARGE SCALE GENOMIC DNA]</scope>
    <source>
        <strain evidence="3">gxpsy</strain>
    </source>
</reference>
<accession>A0ABM5NEE1</accession>
<dbReference type="GeneID" id="93077449"/>
<keyword evidence="3" id="KW-1185">Reference proteome</keyword>
<dbReference type="RefSeq" id="WP_012778429.1">
    <property type="nucleotide sequence ID" value="NC_020549.1"/>
</dbReference>
<feature type="region of interest" description="Disordered" evidence="1">
    <location>
        <begin position="27"/>
        <end position="51"/>
    </location>
</feature>
<proteinExistence type="predicted"/>
<name>A0ABM5NEE1_LIBAS</name>
<evidence type="ECO:0000256" key="1">
    <source>
        <dbReference type="SAM" id="MobiDB-lite"/>
    </source>
</evidence>
<dbReference type="EMBL" id="CP004005">
    <property type="protein sequence ID" value="AGH16450.1"/>
    <property type="molecule type" value="Genomic_DNA"/>
</dbReference>
<evidence type="ECO:0000313" key="3">
    <source>
        <dbReference type="Proteomes" id="UP000011820"/>
    </source>
</evidence>